<keyword evidence="2" id="KW-0560">Oxidoreductase</keyword>
<dbReference type="Gene3D" id="3.40.50.720">
    <property type="entry name" value="NAD(P)-binding Rossmann-like Domain"/>
    <property type="match status" value="1"/>
</dbReference>
<evidence type="ECO:0000256" key="2">
    <source>
        <dbReference type="ARBA" id="ARBA00023002"/>
    </source>
</evidence>
<dbReference type="PRINTS" id="PR01167">
    <property type="entry name" value="INSADHFAMILY"/>
</dbReference>
<reference evidence="3 4" key="1">
    <citation type="submission" date="2020-07" db="EMBL/GenBank/DDBJ databases">
        <title>Sequencing the genomes of 1000 actinobacteria strains.</title>
        <authorList>
            <person name="Klenk H.-P."/>
        </authorList>
    </citation>
    <scope>NUCLEOTIDE SEQUENCE [LARGE SCALE GENOMIC DNA]</scope>
    <source>
        <strain evidence="3 4">DSM 27576</strain>
    </source>
</reference>
<comment type="similarity">
    <text evidence="1">Belongs to the short-chain dehydrogenases/reductases (SDR) family.</text>
</comment>
<dbReference type="GO" id="GO:0016616">
    <property type="term" value="F:oxidoreductase activity, acting on the CH-OH group of donors, NAD or NADP as acceptor"/>
    <property type="evidence" value="ECO:0007669"/>
    <property type="project" value="TreeGrafter"/>
</dbReference>
<dbReference type="Pfam" id="PF00106">
    <property type="entry name" value="adh_short"/>
    <property type="match status" value="1"/>
</dbReference>
<accession>A0A7W3PKV7</accession>
<organism evidence="3 4">
    <name type="scientific">Microbacterium halimionae</name>
    <dbReference type="NCBI Taxonomy" id="1526413"/>
    <lineage>
        <taxon>Bacteria</taxon>
        <taxon>Bacillati</taxon>
        <taxon>Actinomycetota</taxon>
        <taxon>Actinomycetes</taxon>
        <taxon>Micrococcales</taxon>
        <taxon>Microbacteriaceae</taxon>
        <taxon>Microbacterium</taxon>
    </lineage>
</organism>
<dbReference type="SUPFAM" id="SSF51735">
    <property type="entry name" value="NAD(P)-binding Rossmann-fold domains"/>
    <property type="match status" value="1"/>
</dbReference>
<proteinExistence type="inferred from homology"/>
<dbReference type="InterPro" id="IPR002347">
    <property type="entry name" value="SDR_fam"/>
</dbReference>
<dbReference type="Proteomes" id="UP000526083">
    <property type="component" value="Unassembled WGS sequence"/>
</dbReference>
<evidence type="ECO:0000313" key="3">
    <source>
        <dbReference type="EMBL" id="MBA8815366.1"/>
    </source>
</evidence>
<evidence type="ECO:0000313" key="4">
    <source>
        <dbReference type="Proteomes" id="UP000526083"/>
    </source>
</evidence>
<comment type="caution">
    <text evidence="3">The sequence shown here is derived from an EMBL/GenBank/DDBJ whole genome shotgun (WGS) entry which is preliminary data.</text>
</comment>
<dbReference type="RefSeq" id="WP_167048129.1">
    <property type="nucleotide sequence ID" value="NZ_JAAOZB010000002.1"/>
</dbReference>
<sequence length="108" mass="11517">MASATGINPLAGVAVYSDTKAAVIAFSDALRRELRKTGVRIIVVNPNLVRTAMGAGITPPAFTGSVSATDVSLAVLKALRKKRFWVVVPRRLGPMLRVIKMLPTGMQD</sequence>
<keyword evidence="4" id="KW-1185">Reference proteome</keyword>
<gene>
    <name evidence="3" type="ORF">FHX48_000418</name>
</gene>
<dbReference type="PANTHER" id="PTHR24322:SF736">
    <property type="entry name" value="RETINOL DEHYDROGENASE 10"/>
    <property type="match status" value="1"/>
</dbReference>
<dbReference type="AlphaFoldDB" id="A0A7W3PKV7"/>
<protein>
    <submittedName>
        <fullName evidence="3">Short-subunit dehydrogenase</fullName>
    </submittedName>
</protein>
<dbReference type="PANTHER" id="PTHR24322">
    <property type="entry name" value="PKSB"/>
    <property type="match status" value="1"/>
</dbReference>
<name>A0A7W3PKV7_9MICO</name>
<dbReference type="InterPro" id="IPR036291">
    <property type="entry name" value="NAD(P)-bd_dom_sf"/>
</dbReference>
<evidence type="ECO:0000256" key="1">
    <source>
        <dbReference type="ARBA" id="ARBA00006484"/>
    </source>
</evidence>
<dbReference type="EMBL" id="JACGWY010000001">
    <property type="protein sequence ID" value="MBA8815366.1"/>
    <property type="molecule type" value="Genomic_DNA"/>
</dbReference>